<keyword evidence="2" id="KW-1133">Transmembrane helix</keyword>
<organism evidence="3">
    <name type="scientific">Rosellinia necatrix</name>
    <name type="common">White root-rot fungus</name>
    <dbReference type="NCBI Taxonomy" id="77044"/>
    <lineage>
        <taxon>Eukaryota</taxon>
        <taxon>Fungi</taxon>
        <taxon>Dikarya</taxon>
        <taxon>Ascomycota</taxon>
        <taxon>Pezizomycotina</taxon>
        <taxon>Sordariomycetes</taxon>
        <taxon>Xylariomycetidae</taxon>
        <taxon>Xylariales</taxon>
        <taxon>Xylariaceae</taxon>
        <taxon>Rosellinia</taxon>
    </lineage>
</organism>
<sequence>MDAITQTVPVGEHGEKPCSRTQIPTSFTSEWQTSDPSSDGPAKRQTLTLRIKPYMWCVDTGVLLFVAGLFARAIQK</sequence>
<reference evidence="3" key="1">
    <citation type="submission" date="2016-03" db="EMBL/GenBank/DDBJ databases">
        <title>Draft genome sequence of Rosellinia necatrix.</title>
        <authorList>
            <person name="Kanematsu S."/>
        </authorList>
    </citation>
    <scope>NUCLEOTIDE SEQUENCE [LARGE SCALE GENOMIC DNA]</scope>
    <source>
        <strain evidence="3">W97</strain>
    </source>
</reference>
<name>A0A1S8A9Z8_ROSNE</name>
<protein>
    <submittedName>
        <fullName evidence="3">Uncharacterized protein</fullName>
    </submittedName>
</protein>
<feature type="compositionally biased region" description="Polar residues" evidence="1">
    <location>
        <begin position="19"/>
        <end position="37"/>
    </location>
</feature>
<dbReference type="AlphaFoldDB" id="A0A1S8A9Z8"/>
<evidence type="ECO:0000313" key="3">
    <source>
        <dbReference type="EMBL" id="GAW26901.1"/>
    </source>
</evidence>
<accession>A0A1S8A9Z8</accession>
<feature type="region of interest" description="Disordered" evidence="1">
    <location>
        <begin position="1"/>
        <end position="43"/>
    </location>
</feature>
<evidence type="ECO:0000256" key="1">
    <source>
        <dbReference type="SAM" id="MobiDB-lite"/>
    </source>
</evidence>
<gene>
    <name evidence="3" type="ORF">SAMD00023353_5500200</name>
</gene>
<evidence type="ECO:0000256" key="2">
    <source>
        <dbReference type="SAM" id="Phobius"/>
    </source>
</evidence>
<keyword evidence="2" id="KW-0472">Membrane</keyword>
<dbReference type="Proteomes" id="UP000054516">
    <property type="component" value="Unassembled WGS sequence"/>
</dbReference>
<keyword evidence="2" id="KW-0812">Transmembrane</keyword>
<proteinExistence type="predicted"/>
<keyword evidence="4" id="KW-1185">Reference proteome</keyword>
<feature type="transmembrane region" description="Helical" evidence="2">
    <location>
        <begin position="53"/>
        <end position="74"/>
    </location>
</feature>
<evidence type="ECO:0000313" key="4">
    <source>
        <dbReference type="Proteomes" id="UP000054516"/>
    </source>
</evidence>
<dbReference type="EMBL" id="DF977500">
    <property type="protein sequence ID" value="GAW26901.1"/>
    <property type="molecule type" value="Genomic_DNA"/>
</dbReference>
<dbReference type="OrthoDB" id="4776904at2759"/>